<organism evidence="2 3">
    <name type="scientific">Fusarium avenaceum</name>
    <dbReference type="NCBI Taxonomy" id="40199"/>
    <lineage>
        <taxon>Eukaryota</taxon>
        <taxon>Fungi</taxon>
        <taxon>Dikarya</taxon>
        <taxon>Ascomycota</taxon>
        <taxon>Pezizomycotina</taxon>
        <taxon>Sordariomycetes</taxon>
        <taxon>Hypocreomycetidae</taxon>
        <taxon>Hypocreales</taxon>
        <taxon>Nectriaceae</taxon>
        <taxon>Fusarium</taxon>
        <taxon>Fusarium tricinctum species complex</taxon>
    </lineage>
</organism>
<comment type="caution">
    <text evidence="2">The sequence shown here is derived from an EMBL/GenBank/DDBJ whole genome shotgun (WGS) entry which is preliminary data.</text>
</comment>
<evidence type="ECO:0000256" key="1">
    <source>
        <dbReference type="SAM" id="SignalP"/>
    </source>
</evidence>
<reference evidence="2" key="1">
    <citation type="submission" date="2021-04" db="EMBL/GenBank/DDBJ databases">
        <title>Draft genome of Fusarium avenaceum strain F156N33, isolated from an atmospheric sample in Virginia.</title>
        <authorList>
            <person name="Yang S."/>
            <person name="Vinatzer B.A."/>
            <person name="Coleman J."/>
        </authorList>
    </citation>
    <scope>NUCLEOTIDE SEQUENCE</scope>
    <source>
        <strain evidence="2">F156N33</strain>
    </source>
</reference>
<dbReference type="EMBL" id="JAGPUO010000001">
    <property type="protein sequence ID" value="KAG5665551.1"/>
    <property type="molecule type" value="Genomic_DNA"/>
</dbReference>
<dbReference type="Gene3D" id="3.40.50.2000">
    <property type="entry name" value="Glycogen Phosphorylase B"/>
    <property type="match status" value="1"/>
</dbReference>
<feature type="chain" id="PRO_5040407097" evidence="1">
    <location>
        <begin position="22"/>
        <end position="496"/>
    </location>
</feature>
<keyword evidence="3" id="KW-1185">Reference proteome</keyword>
<sequence>MFNKSLALGAALIAALSIFLSRPKLDLHPPFVQGRNGTALFLVNEQHGLSNVHVATASALLKNYPDTEIHFASFPRLRAKLERIAQFAQKTNPEAHIVFHQLQGPSMFDAHRNAGRTVMGFLHPPGISGISHFCKELQFLICPWSAEEHFSIYNELKTVIDEVDPAVVVLDTVFIPAVEATREKNRQYAVITPNQVIDNFITVQPYGSIFWKYPAMASGFPYPVPWRKVPENLYLNLRVIYSVMRMPELTARRKWLRARGIADPLNFLGAYRHDAPWITVTTEGASISADYIPPNVTATNPIILSVATASEQDPELVEWLKKTPTVLINLGSTVMYTETQASVMIQGIAKVLDQLDVQFLWKFNKYGNYSNNIFLPVQRYIENGQLRLERWLTVDPTSILETGAGVPQIVMPLWADLYNYAVLVESIGIGVWACSNTSPNWTVEELALAILKVVDGGKASLLMRNKARELGDRIQASEKGRDVAARKVAELAHTGK</sequence>
<accession>A0A9P7L0G7</accession>
<keyword evidence="1" id="KW-0732">Signal</keyword>
<protein>
    <submittedName>
        <fullName evidence="2">Uncharacterized protein</fullName>
    </submittedName>
</protein>
<name>A0A9P7L0G7_9HYPO</name>
<dbReference type="Proteomes" id="UP000782241">
    <property type="component" value="Unassembled WGS sequence"/>
</dbReference>
<proteinExistence type="predicted"/>
<feature type="signal peptide" evidence="1">
    <location>
        <begin position="1"/>
        <end position="21"/>
    </location>
</feature>
<gene>
    <name evidence="2" type="ORF">KAF25_009676</name>
</gene>
<dbReference type="SUPFAM" id="SSF53756">
    <property type="entry name" value="UDP-Glycosyltransferase/glycogen phosphorylase"/>
    <property type="match status" value="1"/>
</dbReference>
<dbReference type="AlphaFoldDB" id="A0A9P7L0G7"/>
<evidence type="ECO:0000313" key="3">
    <source>
        <dbReference type="Proteomes" id="UP000782241"/>
    </source>
</evidence>
<evidence type="ECO:0000313" key="2">
    <source>
        <dbReference type="EMBL" id="KAG5665551.1"/>
    </source>
</evidence>